<evidence type="ECO:0000256" key="1">
    <source>
        <dbReference type="SAM" id="MobiDB-lite"/>
    </source>
</evidence>
<sequence>MSFGRASRDTVYIPDGISVRTYKDTKGTQEDGSEGSRKASLPKYQPPEKNFRRTSHVERMYHEPLRLSKDTIELSDTLSEKHATPGERESNRKIRLGYSRQDDGSVASKGKIGGEGSSLLNEDMAREARTQARKGYAFAKQSQHAGYSRRGGLWGSSWQCRG</sequence>
<dbReference type="EMBL" id="JABANP010000013">
    <property type="protein sequence ID" value="KAF4696153.1"/>
    <property type="molecule type" value="Genomic_DNA"/>
</dbReference>
<organism evidence="2 3">
    <name type="scientific">Perkinsus olseni</name>
    <name type="common">Perkinsus atlanticus</name>
    <dbReference type="NCBI Taxonomy" id="32597"/>
    <lineage>
        <taxon>Eukaryota</taxon>
        <taxon>Sar</taxon>
        <taxon>Alveolata</taxon>
        <taxon>Perkinsozoa</taxon>
        <taxon>Perkinsea</taxon>
        <taxon>Perkinsida</taxon>
        <taxon>Perkinsidae</taxon>
        <taxon>Perkinsus</taxon>
    </lineage>
</organism>
<accession>A0A7J6PIZ5</accession>
<proteinExistence type="predicted"/>
<feature type="region of interest" description="Disordered" evidence="1">
    <location>
        <begin position="1"/>
        <end position="121"/>
    </location>
</feature>
<feature type="compositionally biased region" description="Basic and acidic residues" evidence="1">
    <location>
        <begin position="49"/>
        <end position="92"/>
    </location>
</feature>
<dbReference type="OrthoDB" id="10502364at2759"/>
<protein>
    <submittedName>
        <fullName evidence="2">Uncharacterized protein</fullName>
    </submittedName>
</protein>
<gene>
    <name evidence="2" type="ORF">FOZ60_001832</name>
</gene>
<comment type="caution">
    <text evidence="2">The sequence shown here is derived from an EMBL/GenBank/DDBJ whole genome shotgun (WGS) entry which is preliminary data.</text>
</comment>
<feature type="compositionally biased region" description="Basic and acidic residues" evidence="1">
    <location>
        <begin position="21"/>
        <end position="37"/>
    </location>
</feature>
<dbReference type="AlphaFoldDB" id="A0A7J6PIZ5"/>
<feature type="region of interest" description="Disordered" evidence="1">
    <location>
        <begin position="135"/>
        <end position="162"/>
    </location>
</feature>
<dbReference type="Proteomes" id="UP000541610">
    <property type="component" value="Unassembled WGS sequence"/>
</dbReference>
<name>A0A7J6PIZ5_PEROL</name>
<evidence type="ECO:0000313" key="3">
    <source>
        <dbReference type="Proteomes" id="UP000541610"/>
    </source>
</evidence>
<reference evidence="2 3" key="1">
    <citation type="submission" date="2020-04" db="EMBL/GenBank/DDBJ databases">
        <title>Perkinsus olseni comparative genomics.</title>
        <authorList>
            <person name="Bogema D.R."/>
        </authorList>
    </citation>
    <scope>NUCLEOTIDE SEQUENCE [LARGE SCALE GENOMIC DNA]</scope>
    <source>
        <strain evidence="2">00978-12</strain>
    </source>
</reference>
<evidence type="ECO:0000313" key="2">
    <source>
        <dbReference type="EMBL" id="KAF4696153.1"/>
    </source>
</evidence>